<reference evidence="4 5" key="2">
    <citation type="submission" date="2016-10" db="EMBL/GenBank/DDBJ databases">
        <authorList>
            <person name="Varghese N."/>
            <person name="Submissions S."/>
        </authorList>
    </citation>
    <scope>NUCLEOTIDE SEQUENCE [LARGE SCALE GENOMIC DNA]</scope>
    <source>
        <strain evidence="5">ATCC 20501</strain>
        <strain evidence="3 4">CGMCC 4.3529</strain>
    </source>
</reference>
<organism evidence="2 5">
    <name type="scientific">Saccharopolyspora kobensis</name>
    <dbReference type="NCBI Taxonomy" id="146035"/>
    <lineage>
        <taxon>Bacteria</taxon>
        <taxon>Bacillati</taxon>
        <taxon>Actinomycetota</taxon>
        <taxon>Actinomycetes</taxon>
        <taxon>Pseudonocardiales</taxon>
        <taxon>Pseudonocardiaceae</taxon>
        <taxon>Saccharopolyspora</taxon>
    </lineage>
</organism>
<feature type="domain" description="Knr4/Smi1-like" evidence="1">
    <location>
        <begin position="31"/>
        <end position="167"/>
    </location>
</feature>
<sequence length="196" mass="21734">MIGMDVAELWSEIVRWLSEHAPVTAAALLTPVPPPDLAELEAEFAVELPAELRELWLCCGGTGVDVLADVLPPFYTPYSALEARQAWRDHRKHWAAQWERPACDYYAGSPGSSFHPAWIPIAGDGFADELVVDLRPGPLHGCVLEWEQEAGQVLRPEWKSVAAMLSDVRRSLLEGAPAGHSYPTVTEDGRLDWQIR</sequence>
<dbReference type="EMBL" id="FNVB01000010">
    <property type="protein sequence ID" value="SEG94755.1"/>
    <property type="molecule type" value="Genomic_DNA"/>
</dbReference>
<dbReference type="SMART" id="SM00860">
    <property type="entry name" value="SMI1_KNR4"/>
    <property type="match status" value="1"/>
</dbReference>
<dbReference type="InterPro" id="IPR018958">
    <property type="entry name" value="Knr4/Smi1-like_dom"/>
</dbReference>
<dbReference type="Proteomes" id="UP000236729">
    <property type="component" value="Unassembled WGS sequence"/>
</dbReference>
<accession>A0A1H6ED74</accession>
<name>A0A1H6ED74_9PSEU</name>
<keyword evidence="4" id="KW-1185">Reference proteome</keyword>
<evidence type="ECO:0000313" key="3">
    <source>
        <dbReference type="EMBL" id="SFD62999.1"/>
    </source>
</evidence>
<dbReference type="SUPFAM" id="SSF160631">
    <property type="entry name" value="SMI1/KNR4-like"/>
    <property type="match status" value="1"/>
</dbReference>
<accession>A0A1I1TWU1</accession>
<dbReference type="InterPro" id="IPR037883">
    <property type="entry name" value="Knr4/Smi1-like_sf"/>
</dbReference>
<evidence type="ECO:0000313" key="2">
    <source>
        <dbReference type="EMBL" id="SEG94755.1"/>
    </source>
</evidence>
<dbReference type="EMBL" id="FOME01000005">
    <property type="protein sequence ID" value="SFD62999.1"/>
    <property type="molecule type" value="Genomic_DNA"/>
</dbReference>
<dbReference type="Proteomes" id="UP000199690">
    <property type="component" value="Unassembled WGS sequence"/>
</dbReference>
<protein>
    <submittedName>
        <fullName evidence="2">Cell wall assembly regulator SMI1</fullName>
    </submittedName>
</protein>
<evidence type="ECO:0000313" key="4">
    <source>
        <dbReference type="Proteomes" id="UP000199690"/>
    </source>
</evidence>
<evidence type="ECO:0000259" key="1">
    <source>
        <dbReference type="SMART" id="SM00860"/>
    </source>
</evidence>
<dbReference type="Pfam" id="PF09346">
    <property type="entry name" value="SMI1_KNR4"/>
    <property type="match status" value="1"/>
</dbReference>
<gene>
    <name evidence="2" type="ORF">SAMN02982929_05990</name>
    <name evidence="3" type="ORF">SAMN05216506_105296</name>
</gene>
<dbReference type="AlphaFoldDB" id="A0A1H6ED74"/>
<reference evidence="2" key="1">
    <citation type="submission" date="2016-10" db="EMBL/GenBank/DDBJ databases">
        <authorList>
            <person name="de Groot N.N."/>
        </authorList>
    </citation>
    <scope>NUCLEOTIDE SEQUENCE [LARGE SCALE GENOMIC DNA]</scope>
    <source>
        <strain evidence="2">ATCC 20501</strain>
    </source>
</reference>
<dbReference type="SMR" id="A0A1H6ED74"/>
<evidence type="ECO:0000313" key="5">
    <source>
        <dbReference type="Proteomes" id="UP000236729"/>
    </source>
</evidence>
<proteinExistence type="predicted"/>